<accession>A0A4Z0RDX3</accession>
<dbReference type="Proteomes" id="UP000298460">
    <property type="component" value="Unassembled WGS sequence"/>
</dbReference>
<proteinExistence type="predicted"/>
<dbReference type="OrthoDB" id="9816424at2"/>
<gene>
    <name evidence="1" type="ORF">E4K67_01705</name>
</gene>
<dbReference type="EMBL" id="SPQQ01000001">
    <property type="protein sequence ID" value="TGE39736.1"/>
    <property type="molecule type" value="Genomic_DNA"/>
</dbReference>
<keyword evidence="2" id="KW-1185">Reference proteome</keyword>
<evidence type="ECO:0000313" key="2">
    <source>
        <dbReference type="Proteomes" id="UP000298460"/>
    </source>
</evidence>
<dbReference type="Pfam" id="PF14307">
    <property type="entry name" value="Glyco_tran_WbsX"/>
    <property type="match status" value="1"/>
</dbReference>
<protein>
    <submittedName>
        <fullName evidence="1">Lipopolysaccharide biosynthesis protein</fullName>
    </submittedName>
</protein>
<comment type="caution">
    <text evidence="1">The sequence shown here is derived from an EMBL/GenBank/DDBJ whole genome shotgun (WGS) entry which is preliminary data.</text>
</comment>
<sequence>MSSARVIALYLPQFHPVKENDEIWGKGFTEWTNVAKARPQFKGHYQPQIPSELGFYDLRMEETRVAQAELAKQYGIEGFCYWHYWFGDGKRILEMPFQKVVESHKPDFPFCLAWANHSWSTKTWNDAKKTATDTEFLTQQYLGVEDYTAHFNAVLPAFLDDRYIRVEGKPLFAIFDHNAIPASELISFMDVWNRLAKKNGIPGIHFVARVESVSQLSDSDAKERLKGKYAEYYDHCLQMGFDAVWSNNMRRAEILARGYNRMWLKRALYHGLKLRMTDRYKYKDIIENFYTEADKQEQIYPMMVPRWDKTPRQGNHATIYYDGTPELFKQHVKDAISVVKNKQPEHRIVFLQAWNEWGEGNYMEPDIRFGRAYLEALKEALSEE</sequence>
<name>A0A4Z0RDX3_9FIRM</name>
<dbReference type="AlphaFoldDB" id="A0A4Z0RDX3"/>
<dbReference type="RefSeq" id="WP_135544675.1">
    <property type="nucleotide sequence ID" value="NZ_SPQQ01000001.1"/>
</dbReference>
<dbReference type="Gene3D" id="3.20.20.80">
    <property type="entry name" value="Glycosidases"/>
    <property type="match status" value="1"/>
</dbReference>
<evidence type="ECO:0000313" key="1">
    <source>
        <dbReference type="EMBL" id="TGE39736.1"/>
    </source>
</evidence>
<organism evidence="1 2">
    <name type="scientific">Desulfosporosinus fructosivorans</name>
    <dbReference type="NCBI Taxonomy" id="2018669"/>
    <lineage>
        <taxon>Bacteria</taxon>
        <taxon>Bacillati</taxon>
        <taxon>Bacillota</taxon>
        <taxon>Clostridia</taxon>
        <taxon>Eubacteriales</taxon>
        <taxon>Desulfitobacteriaceae</taxon>
        <taxon>Desulfosporosinus</taxon>
    </lineage>
</organism>
<dbReference type="PANTHER" id="PTHR41244:SF1">
    <property type="entry name" value="GLYCOSYLTRANSFERASE"/>
    <property type="match status" value="1"/>
</dbReference>
<reference evidence="1 2" key="1">
    <citation type="submission" date="2019-03" db="EMBL/GenBank/DDBJ databases">
        <title>Draft Genome Sequence of Desulfosporosinus fructosivorans Strain 63.6F, Isolated from Marine Sediment in the Baltic Sea.</title>
        <authorList>
            <person name="Hausmann B."/>
            <person name="Vandieken V."/>
            <person name="Pjevac P."/>
            <person name="Schreck K."/>
            <person name="Herbold C.W."/>
            <person name="Loy A."/>
        </authorList>
    </citation>
    <scope>NUCLEOTIDE SEQUENCE [LARGE SCALE GENOMIC DNA]</scope>
    <source>
        <strain evidence="1 2">63.6F</strain>
    </source>
</reference>
<dbReference type="CDD" id="cd11579">
    <property type="entry name" value="Glyco_tran_WbsX"/>
    <property type="match status" value="1"/>
</dbReference>
<dbReference type="InterPro" id="IPR032719">
    <property type="entry name" value="WbsX"/>
</dbReference>
<dbReference type="PANTHER" id="PTHR41244">
    <property type="entry name" value="RHAMNAN SYNTHESIS F"/>
    <property type="match status" value="1"/>
</dbReference>